<dbReference type="AlphaFoldDB" id="A2FFY2"/>
<evidence type="ECO:0000313" key="3">
    <source>
        <dbReference type="Proteomes" id="UP000001542"/>
    </source>
</evidence>
<protein>
    <submittedName>
        <fullName evidence="2">Acetyltransferase, GNAT family-related protein</fullName>
    </submittedName>
</protein>
<dbReference type="GO" id="GO:0006048">
    <property type="term" value="P:UDP-N-acetylglucosamine biosynthetic process"/>
    <property type="evidence" value="ECO:0000318"/>
    <property type="project" value="GO_Central"/>
</dbReference>
<reference evidence="2" key="2">
    <citation type="journal article" date="2007" name="Science">
        <title>Draft genome sequence of the sexually transmitted pathogen Trichomonas vaginalis.</title>
        <authorList>
            <person name="Carlton J.M."/>
            <person name="Hirt R.P."/>
            <person name="Silva J.C."/>
            <person name="Delcher A.L."/>
            <person name="Schatz M."/>
            <person name="Zhao Q."/>
            <person name="Wortman J.R."/>
            <person name="Bidwell S.L."/>
            <person name="Alsmark U.C.M."/>
            <person name="Besteiro S."/>
            <person name="Sicheritz-Ponten T."/>
            <person name="Noel C.J."/>
            <person name="Dacks J.B."/>
            <person name="Foster P.G."/>
            <person name="Simillion C."/>
            <person name="Van de Peer Y."/>
            <person name="Miranda-Saavedra D."/>
            <person name="Barton G.J."/>
            <person name="Westrop G.D."/>
            <person name="Mueller S."/>
            <person name="Dessi D."/>
            <person name="Fiori P.L."/>
            <person name="Ren Q."/>
            <person name="Paulsen I."/>
            <person name="Zhang H."/>
            <person name="Bastida-Corcuera F.D."/>
            <person name="Simoes-Barbosa A."/>
            <person name="Brown M.T."/>
            <person name="Hayes R.D."/>
            <person name="Mukherjee M."/>
            <person name="Okumura C.Y."/>
            <person name="Schneider R."/>
            <person name="Smith A.J."/>
            <person name="Vanacova S."/>
            <person name="Villalvazo M."/>
            <person name="Haas B.J."/>
            <person name="Pertea M."/>
            <person name="Feldblyum T.V."/>
            <person name="Utterback T.R."/>
            <person name="Shu C.L."/>
            <person name="Osoegawa K."/>
            <person name="de Jong P.J."/>
            <person name="Hrdy I."/>
            <person name="Horvathova L."/>
            <person name="Zubacova Z."/>
            <person name="Dolezal P."/>
            <person name="Malik S.B."/>
            <person name="Logsdon J.M. Jr."/>
            <person name="Henze K."/>
            <person name="Gupta A."/>
            <person name="Wang C.C."/>
            <person name="Dunne R.L."/>
            <person name="Upcroft J.A."/>
            <person name="Upcroft P."/>
            <person name="White O."/>
            <person name="Salzberg S.L."/>
            <person name="Tang P."/>
            <person name="Chiu C.-H."/>
            <person name="Lee Y.-S."/>
            <person name="Embley T.M."/>
            <person name="Coombs G.H."/>
            <person name="Mottram J.C."/>
            <person name="Tachezy J."/>
            <person name="Fraser-Liggett C.M."/>
            <person name="Johnson P.J."/>
        </authorList>
    </citation>
    <scope>NUCLEOTIDE SEQUENCE [LARGE SCALE GENOMIC DNA]</scope>
    <source>
        <strain evidence="2">G3</strain>
    </source>
</reference>
<name>A2FFY2_TRIV3</name>
<evidence type="ECO:0000259" key="1">
    <source>
        <dbReference type="PROSITE" id="PS51186"/>
    </source>
</evidence>
<keyword evidence="3" id="KW-1185">Reference proteome</keyword>
<evidence type="ECO:0000313" key="2">
    <source>
        <dbReference type="EMBL" id="EAX96192.1"/>
    </source>
</evidence>
<dbReference type="GO" id="GO:0004343">
    <property type="term" value="F:glucosamine 6-phosphate N-acetyltransferase activity"/>
    <property type="evidence" value="ECO:0000318"/>
    <property type="project" value="GO_Central"/>
</dbReference>
<dbReference type="Proteomes" id="UP000001542">
    <property type="component" value="Unassembled WGS sequence"/>
</dbReference>
<dbReference type="SMR" id="A2FFY2"/>
<dbReference type="InParanoid" id="A2FFY2"/>
<feature type="domain" description="N-acetyltransferase" evidence="1">
    <location>
        <begin position="1"/>
        <end position="83"/>
    </location>
</feature>
<dbReference type="RefSeq" id="XP_001309122.1">
    <property type="nucleotide sequence ID" value="XM_001309121.1"/>
</dbReference>
<proteinExistence type="predicted"/>
<accession>A2FFY2</accession>
<dbReference type="EMBL" id="DS113770">
    <property type="protein sequence ID" value="EAX96192.1"/>
    <property type="molecule type" value="Genomic_DNA"/>
</dbReference>
<sequence length="83" mass="9419">MSCKTLNIADLIVDENYRGHGVGKVLMEHLKKYAKENDYGALEALTPRMTTEKAKERMAFYEKHGFFQVGPGIICDLEPLNND</sequence>
<dbReference type="VEuPathDB" id="TrichDB:TVAGG3_0657920"/>
<dbReference type="SUPFAM" id="SSF55729">
    <property type="entry name" value="Acyl-CoA N-acyltransferases (Nat)"/>
    <property type="match status" value="1"/>
</dbReference>
<dbReference type="CDD" id="cd04301">
    <property type="entry name" value="NAT_SF"/>
    <property type="match status" value="1"/>
</dbReference>
<reference evidence="2" key="1">
    <citation type="submission" date="2006-10" db="EMBL/GenBank/DDBJ databases">
        <authorList>
            <person name="Amadeo P."/>
            <person name="Zhao Q."/>
            <person name="Wortman J."/>
            <person name="Fraser-Liggett C."/>
            <person name="Carlton J."/>
        </authorList>
    </citation>
    <scope>NUCLEOTIDE SEQUENCE</scope>
    <source>
        <strain evidence="2">G3</strain>
    </source>
</reference>
<dbReference type="Gene3D" id="3.40.630.30">
    <property type="match status" value="1"/>
</dbReference>
<dbReference type="Pfam" id="PF13508">
    <property type="entry name" value="Acetyltransf_7"/>
    <property type="match status" value="1"/>
</dbReference>
<gene>
    <name evidence="2" type="ORF">TVAG_000210</name>
</gene>
<dbReference type="OrthoDB" id="7305308at2759"/>
<dbReference type="InterPro" id="IPR000182">
    <property type="entry name" value="GNAT_dom"/>
</dbReference>
<dbReference type="VEuPathDB" id="TrichDB:TVAG_000210"/>
<dbReference type="InterPro" id="IPR016181">
    <property type="entry name" value="Acyl_CoA_acyltransferase"/>
</dbReference>
<dbReference type="PROSITE" id="PS51186">
    <property type="entry name" value="GNAT"/>
    <property type="match status" value="1"/>
</dbReference>
<dbReference type="KEGG" id="tva:4753960"/>
<organism evidence="2 3">
    <name type="scientific">Trichomonas vaginalis (strain ATCC PRA-98 / G3)</name>
    <dbReference type="NCBI Taxonomy" id="412133"/>
    <lineage>
        <taxon>Eukaryota</taxon>
        <taxon>Metamonada</taxon>
        <taxon>Parabasalia</taxon>
        <taxon>Trichomonadida</taxon>
        <taxon>Trichomonadidae</taxon>
        <taxon>Trichomonas</taxon>
    </lineage>
</organism>